<feature type="transmembrane region" description="Helical" evidence="9">
    <location>
        <begin position="197"/>
        <end position="220"/>
    </location>
</feature>
<dbReference type="GO" id="GO:0008188">
    <property type="term" value="F:neuropeptide receptor activity"/>
    <property type="evidence" value="ECO:0007669"/>
    <property type="project" value="TreeGrafter"/>
</dbReference>
<dbReference type="InterPro" id="IPR000276">
    <property type="entry name" value="GPCR_Rhodpsn"/>
</dbReference>
<evidence type="ECO:0000256" key="4">
    <source>
        <dbReference type="ARBA" id="ARBA00023040"/>
    </source>
</evidence>
<feature type="transmembrane region" description="Helical" evidence="9">
    <location>
        <begin position="153"/>
        <end position="172"/>
    </location>
</feature>
<evidence type="ECO:0000256" key="2">
    <source>
        <dbReference type="ARBA" id="ARBA00022692"/>
    </source>
</evidence>
<feature type="domain" description="G-protein coupled receptors family 1 profile" evidence="10">
    <location>
        <begin position="845"/>
        <end position="1113"/>
    </location>
</feature>
<proteinExistence type="inferred from homology"/>
<gene>
    <name evidence="11" type="ORF">pdam_00012140</name>
</gene>
<feature type="transmembrane region" description="Helical" evidence="9">
    <location>
        <begin position="251"/>
        <end position="272"/>
    </location>
</feature>
<feature type="transmembrane region" description="Helical" evidence="9">
    <location>
        <begin position="834"/>
        <end position="854"/>
    </location>
</feature>
<keyword evidence="3 9" id="KW-1133">Transmembrane helix</keyword>
<dbReference type="STRING" id="46731.A0A3M6UKH5"/>
<feature type="transmembrane region" description="Helical" evidence="9">
    <location>
        <begin position="34"/>
        <end position="55"/>
    </location>
</feature>
<comment type="similarity">
    <text evidence="8">Belongs to the G-protein coupled receptor 1 family.</text>
</comment>
<dbReference type="Pfam" id="PF00001">
    <property type="entry name" value="7tm_1"/>
    <property type="match status" value="3"/>
</dbReference>
<keyword evidence="12" id="KW-1185">Reference proteome</keyword>
<feature type="transmembrane region" description="Helical" evidence="9">
    <location>
        <begin position="492"/>
        <end position="511"/>
    </location>
</feature>
<dbReference type="Gene3D" id="1.20.1070.10">
    <property type="entry name" value="Rhodopsin 7-helix transmembrane proteins"/>
    <property type="match status" value="3"/>
</dbReference>
<dbReference type="PROSITE" id="PS00237">
    <property type="entry name" value="G_PROTEIN_RECEP_F1_1"/>
    <property type="match status" value="2"/>
</dbReference>
<accession>A0A3M6UKH5</accession>
<feature type="domain" description="G-protein coupled receptors family 1 profile" evidence="10">
    <location>
        <begin position="44"/>
        <end position="309"/>
    </location>
</feature>
<feature type="transmembrane region" description="Helical" evidence="9">
    <location>
        <begin position="582"/>
        <end position="601"/>
    </location>
</feature>
<dbReference type="PROSITE" id="PS50262">
    <property type="entry name" value="G_PROTEIN_RECEP_F1_2"/>
    <property type="match status" value="3"/>
</dbReference>
<feature type="transmembrane region" description="Helical" evidence="9">
    <location>
        <begin position="549"/>
        <end position="570"/>
    </location>
</feature>
<evidence type="ECO:0000256" key="5">
    <source>
        <dbReference type="ARBA" id="ARBA00023136"/>
    </source>
</evidence>
<evidence type="ECO:0000259" key="10">
    <source>
        <dbReference type="PROSITE" id="PS50262"/>
    </source>
</evidence>
<dbReference type="OrthoDB" id="5975793at2759"/>
<feature type="transmembrane region" description="Helical" evidence="9">
    <location>
        <begin position="949"/>
        <end position="967"/>
    </location>
</feature>
<protein>
    <recommendedName>
        <fullName evidence="10">G-protein coupled receptors family 1 profile domain-containing protein</fullName>
    </recommendedName>
</protein>
<evidence type="ECO:0000256" key="9">
    <source>
        <dbReference type="SAM" id="Phobius"/>
    </source>
</evidence>
<dbReference type="InterPro" id="IPR017452">
    <property type="entry name" value="GPCR_Rhodpsn_7TM"/>
</dbReference>
<evidence type="ECO:0000256" key="3">
    <source>
        <dbReference type="ARBA" id="ARBA00022989"/>
    </source>
</evidence>
<feature type="transmembrane region" description="Helical" evidence="9">
    <location>
        <begin position="462"/>
        <end position="486"/>
    </location>
</feature>
<dbReference type="SUPFAM" id="SSF81321">
    <property type="entry name" value="Family A G protein-coupled receptor-like"/>
    <property type="match status" value="3"/>
</dbReference>
<evidence type="ECO:0000313" key="12">
    <source>
        <dbReference type="Proteomes" id="UP000275408"/>
    </source>
</evidence>
<comment type="caution">
    <text evidence="11">The sequence shown here is derived from an EMBL/GenBank/DDBJ whole genome shotgun (WGS) entry which is preliminary data.</text>
</comment>
<feature type="transmembrane region" description="Helical" evidence="9">
    <location>
        <begin position="683"/>
        <end position="706"/>
    </location>
</feature>
<keyword evidence="5 9" id="KW-0472">Membrane</keyword>
<keyword evidence="7 8" id="KW-0807">Transducer</keyword>
<dbReference type="Proteomes" id="UP000275408">
    <property type="component" value="Unassembled WGS sequence"/>
</dbReference>
<sequence>MLGNNSSTILHRPGSDSNETKCAAFTVGLVEVYITIHFVTILVSLVGNILLIISYVRMKETLMLPIANMAVSDLLTTLFLMPRLLRRELTGSNDFLIRGVTGTLLCKLCSFLSDISLSVSTQSLVLIAAERFLAIACPILYRKVMTVKRRYLFVGLTWIISMGIHSPYFYAFRLSTNNICEMNWEPAFDHKSTQPRYVLFLFVTVLLLPLITISVLYCIFGVKIRRDKVASSRTERGTLRHQERSRKLQRMGIATVTAFLICWLLYIVINVFKELSSNTDHECSQGFKIVDNISRVLASCYSAVNPCICFIFVKSFSRQLFAENLQEDLKRVKQWLMSSRLILNQSKTKGNYCKPHQTLCCRSKVQLSWARIRSCRTLKAAKCVCNTLIEPILCYTETVWGELSATSSKTLQRFKAQNKQLVTMISSNANNISVVLDHAGSDRNDTSTPTKCAAFTVGPMEIYVTIHVLTLLVSLVGNILIIAAYVRMKENILLPIANMAASDLLTALFLMPRLLTREFTRSNVFLVRGGTGTFLCKMCTFLSDVSLSVSTQSVLLIATERFLAIVYPLLYKKVFTVKRRYLFVALTWIASMAIHSPYFYIFRLSADNTCQPNWEPAFDHESTQPRYLIFLFITVLFLPLLSISVLYGIIHVKLQRDKLASSRTERGAVRHQERSRKLQRMGIATIIAFLLCWTLYIGISVFKLFSPNAQQNCNIGFRMVDHISRVLVSCYPAVNASICFIFVQGFTQQLIGMCRRKRQPSVTTEIVQDWSAENNCSRIRSESAQTLSSLCDQVMNSSTQFALEASKAVNASDNSTLTLESCGIVFPNEMIITIHFLTLFTSLIGNTLLIVAFLRMKETILLLIANMAASDLLLALVLMPEYIIYELTGSFEYHVRGGVGTFLCKICPVLSDASLSVSTQSLVLIAVERLLALMAPVLYRRITDSKRRIIVICTWIVAILLHSPYFYAMRLASIHHEGTFIQVCYLDWAPIFEHRTAQLRYGIFLYITVLIVPILVISVLYAVIVFNQRNDKMGSSRGEKCAIRKKRSVKNLKRMAVATVTALFLCWTLYIIVFTFKLVSPETVPKCSKFFQAVENVSNLIASCYCAVNPSLCFIFIKSFSRQLSFLCQRKSNRQRGAKCTHANVKMGESGSVSCLTRLSLRGS</sequence>
<dbReference type="PANTHER" id="PTHR24238">
    <property type="entry name" value="G-PROTEIN COUPLED RECEPTOR"/>
    <property type="match status" value="1"/>
</dbReference>
<name>A0A3M6UKH5_POCDA</name>
<reference evidence="11 12" key="1">
    <citation type="journal article" date="2018" name="Sci. Rep.">
        <title>Comparative analysis of the Pocillopora damicornis genome highlights role of immune system in coral evolution.</title>
        <authorList>
            <person name="Cunning R."/>
            <person name="Bay R.A."/>
            <person name="Gillette P."/>
            <person name="Baker A.C."/>
            <person name="Traylor-Knowles N."/>
        </authorList>
    </citation>
    <scope>NUCLEOTIDE SEQUENCE [LARGE SCALE GENOMIC DNA]</scope>
    <source>
        <strain evidence="11">RSMAS</strain>
        <tissue evidence="11">Whole animal</tissue>
    </source>
</reference>
<dbReference type="PRINTS" id="PR00237">
    <property type="entry name" value="GPCRRHODOPSN"/>
</dbReference>
<feature type="transmembrane region" description="Helical" evidence="9">
    <location>
        <begin position="860"/>
        <end position="879"/>
    </location>
</feature>
<evidence type="ECO:0000256" key="7">
    <source>
        <dbReference type="ARBA" id="ARBA00023224"/>
    </source>
</evidence>
<evidence type="ECO:0000256" key="6">
    <source>
        <dbReference type="ARBA" id="ARBA00023170"/>
    </source>
</evidence>
<comment type="subcellular location">
    <subcellularLocation>
        <location evidence="1">Membrane</location>
        <topology evidence="1">Multi-pass membrane protein</topology>
    </subcellularLocation>
</comment>
<dbReference type="GO" id="GO:0005886">
    <property type="term" value="C:plasma membrane"/>
    <property type="evidence" value="ECO:0007669"/>
    <property type="project" value="TreeGrafter"/>
</dbReference>
<keyword evidence="2 8" id="KW-0812">Transmembrane</keyword>
<feature type="transmembrane region" description="Helical" evidence="9">
    <location>
        <begin position="726"/>
        <end position="747"/>
    </location>
</feature>
<keyword evidence="6 8" id="KW-0675">Receptor</keyword>
<evidence type="ECO:0000313" key="11">
    <source>
        <dbReference type="EMBL" id="RMX54167.1"/>
    </source>
</evidence>
<feature type="transmembrane region" description="Helical" evidence="9">
    <location>
        <begin position="1055"/>
        <end position="1076"/>
    </location>
</feature>
<evidence type="ECO:0000256" key="1">
    <source>
        <dbReference type="ARBA" id="ARBA00004141"/>
    </source>
</evidence>
<dbReference type="CDD" id="cd00637">
    <property type="entry name" value="7tm_classA_rhodopsin-like"/>
    <property type="match status" value="3"/>
</dbReference>
<feature type="transmembrane region" description="Helical" evidence="9">
    <location>
        <begin position="1003"/>
        <end position="1027"/>
    </location>
</feature>
<dbReference type="EMBL" id="RCHS01001311">
    <property type="protein sequence ID" value="RMX54167.1"/>
    <property type="molecule type" value="Genomic_DNA"/>
</dbReference>
<evidence type="ECO:0000256" key="8">
    <source>
        <dbReference type="RuleBase" id="RU000688"/>
    </source>
</evidence>
<dbReference type="AlphaFoldDB" id="A0A3M6UKH5"/>
<keyword evidence="4 8" id="KW-0297">G-protein coupled receptor</keyword>
<dbReference type="PANTHER" id="PTHR24238:SF57">
    <property type="entry name" value="G-PROTEIN COUPLED RECEPTOR 83"/>
    <property type="match status" value="1"/>
</dbReference>
<feature type="domain" description="G-protein coupled receptors family 1 profile" evidence="10">
    <location>
        <begin position="474"/>
        <end position="739"/>
    </location>
</feature>
<feature type="transmembrane region" description="Helical" evidence="9">
    <location>
        <begin position="627"/>
        <end position="650"/>
    </location>
</feature>
<organism evidence="11 12">
    <name type="scientific">Pocillopora damicornis</name>
    <name type="common">Cauliflower coral</name>
    <name type="synonym">Millepora damicornis</name>
    <dbReference type="NCBI Taxonomy" id="46731"/>
    <lineage>
        <taxon>Eukaryota</taxon>
        <taxon>Metazoa</taxon>
        <taxon>Cnidaria</taxon>
        <taxon>Anthozoa</taxon>
        <taxon>Hexacorallia</taxon>
        <taxon>Scleractinia</taxon>
        <taxon>Astrocoeniina</taxon>
        <taxon>Pocilloporidae</taxon>
        <taxon>Pocillopora</taxon>
    </lineage>
</organism>
<feature type="transmembrane region" description="Helical" evidence="9">
    <location>
        <begin position="1096"/>
        <end position="1117"/>
    </location>
</feature>